<dbReference type="GO" id="GO:0003700">
    <property type="term" value="F:DNA-binding transcription factor activity"/>
    <property type="evidence" value="ECO:0007669"/>
    <property type="project" value="TreeGrafter"/>
</dbReference>
<dbReference type="Pfam" id="PF00356">
    <property type="entry name" value="LacI"/>
    <property type="match status" value="1"/>
</dbReference>
<dbReference type="AlphaFoldDB" id="A0A842HGA0"/>
<evidence type="ECO:0000256" key="1">
    <source>
        <dbReference type="ARBA" id="ARBA00023015"/>
    </source>
</evidence>
<organism evidence="6 7">
    <name type="scientific">Ruficoccus amylovorans</name>
    <dbReference type="NCBI Taxonomy" id="1804625"/>
    <lineage>
        <taxon>Bacteria</taxon>
        <taxon>Pseudomonadati</taxon>
        <taxon>Verrucomicrobiota</taxon>
        <taxon>Opitutia</taxon>
        <taxon>Puniceicoccales</taxon>
        <taxon>Cerasicoccaceae</taxon>
        <taxon>Ruficoccus</taxon>
    </lineage>
</organism>
<dbReference type="PROSITE" id="PS50932">
    <property type="entry name" value="HTH_LACI_2"/>
    <property type="match status" value="1"/>
</dbReference>
<protein>
    <submittedName>
        <fullName evidence="6">LacI family DNA-binding transcriptional regulator</fullName>
    </submittedName>
</protein>
<feature type="compositionally biased region" description="Basic residues" evidence="4">
    <location>
        <begin position="340"/>
        <end position="350"/>
    </location>
</feature>
<sequence length="358" mass="40397">MPTAPGHPESDPPPAVSLRYIAERVGVSRMTVSRAFKPDSSVKPELREKILRVAKELGYEPDAMVSELMTSFAHRRPVNFQETFAALWWPRRWYNLKVKSDFDADIFRGLNEGAQLHGRTIDHIVLTEEMTPRVLMRMLHARNIQGVILTPPLPANTPAPALDWEHLSAVSVGSSLREPALNRAQASHYQGAVLALRNLDRLGYKRPCLLVRTDLEERMNRAYSAAFLGWGHAPERVWRQAEPDPAALADWLRRMEPDVVIGDCDKWINDPPLKDSGCDYISLDVREWEGPIAGIYQSTARIAMCAVDLLIRARLMHEHGVPSEPLVMLTTGIWHEGKSLRSRQGKRRAASRPVFKSA</sequence>
<dbReference type="SUPFAM" id="SSF47413">
    <property type="entry name" value="lambda repressor-like DNA-binding domains"/>
    <property type="match status" value="1"/>
</dbReference>
<evidence type="ECO:0000259" key="5">
    <source>
        <dbReference type="PROSITE" id="PS50932"/>
    </source>
</evidence>
<evidence type="ECO:0000256" key="2">
    <source>
        <dbReference type="ARBA" id="ARBA00023125"/>
    </source>
</evidence>
<evidence type="ECO:0000256" key="3">
    <source>
        <dbReference type="ARBA" id="ARBA00023163"/>
    </source>
</evidence>
<reference evidence="6 7" key="1">
    <citation type="submission" date="2020-07" db="EMBL/GenBank/DDBJ databases">
        <authorList>
            <person name="Feng X."/>
        </authorList>
    </citation>
    <scope>NUCLEOTIDE SEQUENCE [LARGE SCALE GENOMIC DNA]</scope>
    <source>
        <strain evidence="6 7">JCM31066</strain>
    </source>
</reference>
<dbReference type="EMBL" id="JACHVB010000035">
    <property type="protein sequence ID" value="MBC2595319.1"/>
    <property type="molecule type" value="Genomic_DNA"/>
</dbReference>
<dbReference type="Gene3D" id="1.10.260.40">
    <property type="entry name" value="lambda repressor-like DNA-binding domains"/>
    <property type="match status" value="1"/>
</dbReference>
<dbReference type="PANTHER" id="PTHR30146:SF144">
    <property type="entry name" value="LACI-FAMILY TRANSCRIPTION REGULATOR"/>
    <property type="match status" value="1"/>
</dbReference>
<accession>A0A842HGA0</accession>
<keyword evidence="3" id="KW-0804">Transcription</keyword>
<dbReference type="RefSeq" id="WP_185676273.1">
    <property type="nucleotide sequence ID" value="NZ_JACHVB010000035.1"/>
</dbReference>
<comment type="caution">
    <text evidence="6">The sequence shown here is derived from an EMBL/GenBank/DDBJ whole genome shotgun (WGS) entry which is preliminary data.</text>
</comment>
<dbReference type="PANTHER" id="PTHR30146">
    <property type="entry name" value="LACI-RELATED TRANSCRIPTIONAL REPRESSOR"/>
    <property type="match status" value="1"/>
</dbReference>
<evidence type="ECO:0000313" key="6">
    <source>
        <dbReference type="EMBL" id="MBC2595319.1"/>
    </source>
</evidence>
<keyword evidence="7" id="KW-1185">Reference proteome</keyword>
<keyword evidence="2 6" id="KW-0238">DNA-binding</keyword>
<name>A0A842HGA0_9BACT</name>
<dbReference type="Gene3D" id="3.40.50.2300">
    <property type="match status" value="2"/>
</dbReference>
<dbReference type="SMART" id="SM00354">
    <property type="entry name" value="HTH_LACI"/>
    <property type="match status" value="1"/>
</dbReference>
<keyword evidence="1" id="KW-0805">Transcription regulation</keyword>
<dbReference type="InterPro" id="IPR010982">
    <property type="entry name" value="Lambda_DNA-bd_dom_sf"/>
</dbReference>
<proteinExistence type="predicted"/>
<dbReference type="Proteomes" id="UP000546464">
    <property type="component" value="Unassembled WGS sequence"/>
</dbReference>
<dbReference type="InterPro" id="IPR000843">
    <property type="entry name" value="HTH_LacI"/>
</dbReference>
<gene>
    <name evidence="6" type="ORF">H5P28_13710</name>
</gene>
<evidence type="ECO:0000313" key="7">
    <source>
        <dbReference type="Proteomes" id="UP000546464"/>
    </source>
</evidence>
<dbReference type="InterPro" id="IPR028082">
    <property type="entry name" value="Peripla_BP_I"/>
</dbReference>
<feature type="domain" description="HTH lacI-type" evidence="5">
    <location>
        <begin position="16"/>
        <end position="70"/>
    </location>
</feature>
<evidence type="ECO:0000256" key="4">
    <source>
        <dbReference type="SAM" id="MobiDB-lite"/>
    </source>
</evidence>
<dbReference type="CDD" id="cd01392">
    <property type="entry name" value="HTH_LacI"/>
    <property type="match status" value="1"/>
</dbReference>
<dbReference type="SUPFAM" id="SSF53822">
    <property type="entry name" value="Periplasmic binding protein-like I"/>
    <property type="match status" value="1"/>
</dbReference>
<feature type="region of interest" description="Disordered" evidence="4">
    <location>
        <begin position="339"/>
        <end position="358"/>
    </location>
</feature>
<dbReference type="GO" id="GO:0000976">
    <property type="term" value="F:transcription cis-regulatory region binding"/>
    <property type="evidence" value="ECO:0007669"/>
    <property type="project" value="TreeGrafter"/>
</dbReference>